<dbReference type="HOGENOM" id="CLU_118255_2_0_1"/>
<name>V4C1Z3_LOTGI</name>
<dbReference type="GO" id="GO:0004623">
    <property type="term" value="F:phospholipase A2 activity"/>
    <property type="evidence" value="ECO:0007669"/>
    <property type="project" value="InterPro"/>
</dbReference>
<dbReference type="GeneID" id="20253242"/>
<evidence type="ECO:0000256" key="2">
    <source>
        <dbReference type="ARBA" id="ARBA00022525"/>
    </source>
</evidence>
<dbReference type="PANTHER" id="PTHR12253">
    <property type="entry name" value="RH14732P"/>
    <property type="match status" value="1"/>
</dbReference>
<dbReference type="GO" id="GO:0050482">
    <property type="term" value="P:arachidonate secretion"/>
    <property type="evidence" value="ECO:0007669"/>
    <property type="project" value="InterPro"/>
</dbReference>
<dbReference type="InterPro" id="IPR036444">
    <property type="entry name" value="PLipase_A2_dom_sf"/>
</dbReference>
<dbReference type="InterPro" id="IPR016090">
    <property type="entry name" value="PLA2-like_dom"/>
</dbReference>
<dbReference type="EMBL" id="KB201656">
    <property type="protein sequence ID" value="ESO95494.1"/>
    <property type="molecule type" value="Genomic_DNA"/>
</dbReference>
<dbReference type="Pfam" id="PF05826">
    <property type="entry name" value="Phospholip_A2_2"/>
    <property type="match status" value="1"/>
</dbReference>
<dbReference type="CTD" id="20253242"/>
<evidence type="ECO:0000313" key="4">
    <source>
        <dbReference type="EMBL" id="ESO95494.1"/>
    </source>
</evidence>
<proteinExistence type="predicted"/>
<dbReference type="STRING" id="225164.V4C1Z3"/>
<dbReference type="AlphaFoldDB" id="V4C1Z3"/>
<keyword evidence="5" id="KW-1185">Reference proteome</keyword>
<feature type="non-terminal residue" evidence="4">
    <location>
        <position position="1"/>
    </location>
</feature>
<feature type="non-terminal residue" evidence="4">
    <location>
        <position position="97"/>
    </location>
</feature>
<organism evidence="4 5">
    <name type="scientific">Lottia gigantea</name>
    <name type="common">Giant owl limpet</name>
    <dbReference type="NCBI Taxonomy" id="225164"/>
    <lineage>
        <taxon>Eukaryota</taxon>
        <taxon>Metazoa</taxon>
        <taxon>Spiralia</taxon>
        <taxon>Lophotrochozoa</taxon>
        <taxon>Mollusca</taxon>
        <taxon>Gastropoda</taxon>
        <taxon>Patellogastropoda</taxon>
        <taxon>Lottioidea</taxon>
        <taxon>Lottiidae</taxon>
        <taxon>Lottia</taxon>
    </lineage>
</organism>
<dbReference type="GO" id="GO:0006644">
    <property type="term" value="P:phospholipid metabolic process"/>
    <property type="evidence" value="ECO:0007669"/>
    <property type="project" value="InterPro"/>
</dbReference>
<sequence>IFYKGTKWCGRGNAAANFTDLGEKRETDICCRGHDYCPDTIGSFSSKHGLFNAGLFTKSHCDCENEFYDCLKNSTDELGSVIGNIYFNVLDFDCFEL</sequence>
<dbReference type="PROSITE" id="PS00118">
    <property type="entry name" value="PA2_HIS"/>
    <property type="match status" value="1"/>
</dbReference>
<dbReference type="OMA" id="KSTDNCC"/>
<dbReference type="KEGG" id="lgi:LOTGIDRAFT_98568"/>
<evidence type="ECO:0000259" key="3">
    <source>
        <dbReference type="Pfam" id="PF05826"/>
    </source>
</evidence>
<gene>
    <name evidence="4" type="ORF">LOTGIDRAFT_98568</name>
</gene>
<evidence type="ECO:0000256" key="1">
    <source>
        <dbReference type="ARBA" id="ARBA00004613"/>
    </source>
</evidence>
<evidence type="ECO:0000313" key="5">
    <source>
        <dbReference type="Proteomes" id="UP000030746"/>
    </source>
</evidence>
<comment type="subcellular location">
    <subcellularLocation>
        <location evidence="1">Secreted</location>
    </subcellularLocation>
</comment>
<accession>V4C1Z3</accession>
<dbReference type="Gene3D" id="1.20.90.10">
    <property type="entry name" value="Phospholipase A2 domain"/>
    <property type="match status" value="1"/>
</dbReference>
<dbReference type="InterPro" id="IPR033113">
    <property type="entry name" value="PLA2_histidine"/>
</dbReference>
<dbReference type="RefSeq" id="XP_009053999.1">
    <property type="nucleotide sequence ID" value="XM_009055751.1"/>
</dbReference>
<reference evidence="4 5" key="1">
    <citation type="journal article" date="2013" name="Nature">
        <title>Insights into bilaterian evolution from three spiralian genomes.</title>
        <authorList>
            <person name="Simakov O."/>
            <person name="Marletaz F."/>
            <person name="Cho S.J."/>
            <person name="Edsinger-Gonzales E."/>
            <person name="Havlak P."/>
            <person name="Hellsten U."/>
            <person name="Kuo D.H."/>
            <person name="Larsson T."/>
            <person name="Lv J."/>
            <person name="Arendt D."/>
            <person name="Savage R."/>
            <person name="Osoegawa K."/>
            <person name="de Jong P."/>
            <person name="Grimwood J."/>
            <person name="Chapman J.A."/>
            <person name="Shapiro H."/>
            <person name="Aerts A."/>
            <person name="Otillar R.P."/>
            <person name="Terry A.Y."/>
            <person name="Boore J.L."/>
            <person name="Grigoriev I.V."/>
            <person name="Lindberg D.R."/>
            <person name="Seaver E.C."/>
            <person name="Weisblat D.A."/>
            <person name="Putnam N.H."/>
            <person name="Rokhsar D.S."/>
        </authorList>
    </citation>
    <scope>NUCLEOTIDE SEQUENCE [LARGE SCALE GENOMIC DNA]</scope>
</reference>
<dbReference type="SUPFAM" id="SSF48619">
    <property type="entry name" value="Phospholipase A2, PLA2"/>
    <property type="match status" value="1"/>
</dbReference>
<dbReference type="GO" id="GO:0005576">
    <property type="term" value="C:extracellular region"/>
    <property type="evidence" value="ECO:0007669"/>
    <property type="project" value="UniProtKB-SubCell"/>
</dbReference>
<feature type="domain" description="Phospholipase A2-like central" evidence="3">
    <location>
        <begin position="3"/>
        <end position="96"/>
    </location>
</feature>
<protein>
    <recommendedName>
        <fullName evidence="3">Phospholipase A2-like central domain-containing protein</fullName>
    </recommendedName>
</protein>
<dbReference type="Proteomes" id="UP000030746">
    <property type="component" value="Unassembled WGS sequence"/>
</dbReference>
<keyword evidence="2" id="KW-0964">Secreted</keyword>
<dbReference type="OrthoDB" id="6075074at2759"/>